<evidence type="ECO:0000313" key="2">
    <source>
        <dbReference type="EMBL" id="GMN60388.1"/>
    </source>
</evidence>
<dbReference type="Proteomes" id="UP001187192">
    <property type="component" value="Unassembled WGS sequence"/>
</dbReference>
<keyword evidence="3" id="KW-1185">Reference proteome</keyword>
<feature type="compositionally biased region" description="Basic and acidic residues" evidence="1">
    <location>
        <begin position="39"/>
        <end position="57"/>
    </location>
</feature>
<dbReference type="EMBL" id="BTGU01000098">
    <property type="protein sequence ID" value="GMN60388.1"/>
    <property type="molecule type" value="Genomic_DNA"/>
</dbReference>
<feature type="region of interest" description="Disordered" evidence="1">
    <location>
        <begin position="39"/>
        <end position="73"/>
    </location>
</feature>
<evidence type="ECO:0000313" key="3">
    <source>
        <dbReference type="Proteomes" id="UP001187192"/>
    </source>
</evidence>
<accession>A0AA88DRY1</accession>
<comment type="caution">
    <text evidence="2">The sequence shown here is derived from an EMBL/GenBank/DDBJ whole genome shotgun (WGS) entry which is preliminary data.</text>
</comment>
<gene>
    <name evidence="2" type="ORF">TIFTF001_029481</name>
</gene>
<sequence length="95" mass="10880">MELWLNLCPCLWFGSNPLLNGRRVFRHVTGSELDFKIQVKEEGQKERKTSEHSRKEPYSWTDETPGVGPSASQWTQGCRVIPFAGLQAQSIRIFS</sequence>
<dbReference type="AlphaFoldDB" id="A0AA88DRY1"/>
<organism evidence="2 3">
    <name type="scientific">Ficus carica</name>
    <name type="common">Common fig</name>
    <dbReference type="NCBI Taxonomy" id="3494"/>
    <lineage>
        <taxon>Eukaryota</taxon>
        <taxon>Viridiplantae</taxon>
        <taxon>Streptophyta</taxon>
        <taxon>Embryophyta</taxon>
        <taxon>Tracheophyta</taxon>
        <taxon>Spermatophyta</taxon>
        <taxon>Magnoliopsida</taxon>
        <taxon>eudicotyledons</taxon>
        <taxon>Gunneridae</taxon>
        <taxon>Pentapetalae</taxon>
        <taxon>rosids</taxon>
        <taxon>fabids</taxon>
        <taxon>Rosales</taxon>
        <taxon>Moraceae</taxon>
        <taxon>Ficeae</taxon>
        <taxon>Ficus</taxon>
    </lineage>
</organism>
<reference evidence="2" key="1">
    <citation type="submission" date="2023-07" db="EMBL/GenBank/DDBJ databases">
        <title>draft genome sequence of fig (Ficus carica).</title>
        <authorList>
            <person name="Takahashi T."/>
            <person name="Nishimura K."/>
        </authorList>
    </citation>
    <scope>NUCLEOTIDE SEQUENCE</scope>
</reference>
<name>A0AA88DRY1_FICCA</name>
<evidence type="ECO:0000256" key="1">
    <source>
        <dbReference type="SAM" id="MobiDB-lite"/>
    </source>
</evidence>
<proteinExistence type="predicted"/>
<protein>
    <submittedName>
        <fullName evidence="2">Uncharacterized protein</fullName>
    </submittedName>
</protein>